<dbReference type="AlphaFoldDB" id="A0A7X0H980"/>
<evidence type="ECO:0000256" key="2">
    <source>
        <dbReference type="SAM" id="Phobius"/>
    </source>
</evidence>
<feature type="compositionally biased region" description="Low complexity" evidence="1">
    <location>
        <begin position="158"/>
        <end position="171"/>
    </location>
</feature>
<organism evidence="3 4">
    <name type="scientific">Algisphaera agarilytica</name>
    <dbReference type="NCBI Taxonomy" id="1385975"/>
    <lineage>
        <taxon>Bacteria</taxon>
        <taxon>Pseudomonadati</taxon>
        <taxon>Planctomycetota</taxon>
        <taxon>Phycisphaerae</taxon>
        <taxon>Phycisphaerales</taxon>
        <taxon>Phycisphaeraceae</taxon>
        <taxon>Algisphaera</taxon>
    </lineage>
</organism>
<feature type="transmembrane region" description="Helical" evidence="2">
    <location>
        <begin position="117"/>
        <end position="140"/>
    </location>
</feature>
<dbReference type="RefSeq" id="WP_184677934.1">
    <property type="nucleotide sequence ID" value="NZ_JACHGY010000001.1"/>
</dbReference>
<keyword evidence="2" id="KW-0472">Membrane</keyword>
<feature type="transmembrane region" description="Helical" evidence="2">
    <location>
        <begin position="86"/>
        <end position="105"/>
    </location>
</feature>
<keyword evidence="2" id="KW-0812">Transmembrane</keyword>
<comment type="caution">
    <text evidence="3">The sequence shown here is derived from an EMBL/GenBank/DDBJ whole genome shotgun (WGS) entry which is preliminary data.</text>
</comment>
<keyword evidence="2" id="KW-1133">Transmembrane helix</keyword>
<feature type="transmembrane region" description="Helical" evidence="2">
    <location>
        <begin position="27"/>
        <end position="46"/>
    </location>
</feature>
<evidence type="ECO:0000313" key="4">
    <source>
        <dbReference type="Proteomes" id="UP000541810"/>
    </source>
</evidence>
<accession>A0A7X0H980</accession>
<gene>
    <name evidence="3" type="ORF">HNQ40_002222</name>
</gene>
<keyword evidence="4" id="KW-1185">Reference proteome</keyword>
<name>A0A7X0H980_9BACT</name>
<sequence length="181" mass="18824">MTFALTTPTDPDDTPVPFPLMPSAGKVLGAALFPAGLISVGLHLLGQADHAQVNLIAAAICGVGCIVGLVPVWFLSKQHRHGAAQGFMAGMLLRVALCVTAYFALQWSGYPHAKLLVYYMAGWYLLTLMVEVKLVSSFLLEHAVAPAVAESAPEDAEPASAEPSDANAAAPTGRAGLEGDV</sequence>
<evidence type="ECO:0000256" key="1">
    <source>
        <dbReference type="SAM" id="MobiDB-lite"/>
    </source>
</evidence>
<dbReference type="Proteomes" id="UP000541810">
    <property type="component" value="Unassembled WGS sequence"/>
</dbReference>
<protein>
    <submittedName>
        <fullName evidence="3">Uncharacterized protein</fullName>
    </submittedName>
</protein>
<evidence type="ECO:0000313" key="3">
    <source>
        <dbReference type="EMBL" id="MBB6430416.1"/>
    </source>
</evidence>
<dbReference type="EMBL" id="JACHGY010000001">
    <property type="protein sequence ID" value="MBB6430416.1"/>
    <property type="molecule type" value="Genomic_DNA"/>
</dbReference>
<feature type="transmembrane region" description="Helical" evidence="2">
    <location>
        <begin position="53"/>
        <end position="74"/>
    </location>
</feature>
<feature type="region of interest" description="Disordered" evidence="1">
    <location>
        <begin position="151"/>
        <end position="181"/>
    </location>
</feature>
<proteinExistence type="predicted"/>
<reference evidence="3 4" key="1">
    <citation type="submission" date="2020-08" db="EMBL/GenBank/DDBJ databases">
        <title>Genomic Encyclopedia of Type Strains, Phase IV (KMG-IV): sequencing the most valuable type-strain genomes for metagenomic binning, comparative biology and taxonomic classification.</title>
        <authorList>
            <person name="Goeker M."/>
        </authorList>
    </citation>
    <scope>NUCLEOTIDE SEQUENCE [LARGE SCALE GENOMIC DNA]</scope>
    <source>
        <strain evidence="3 4">DSM 103725</strain>
    </source>
</reference>